<evidence type="ECO:0000313" key="5">
    <source>
        <dbReference type="Proteomes" id="UP000799776"/>
    </source>
</evidence>
<evidence type="ECO:0000256" key="2">
    <source>
        <dbReference type="ARBA" id="ARBA00022857"/>
    </source>
</evidence>
<keyword evidence="2" id="KW-0521">NADP</keyword>
<name>A0A9P4LT33_9PEZI</name>
<sequence>MARALAANGASKVYIVGRRKEKLEGAAKEYANIVPLPGDVTSKDSLRAIAAQVKSEVGYVNLLVANSGIIGPNTVSSLPENASVADFAAKEFETPMEDFTRTFALNTTSVYYTALAFLELLDAGSTKGFAGGQVNSQFVVTASIGGLHRSPMTGFAYNPSKAAVIHLVKMLATYLGPKGIRCNILAPGVFPSEMTDPFLRETSEAELAGKMKIPEKRLGSEEDAAGTILWLASRAGAYCNGNVVVLDGGRLSQQPATY</sequence>
<dbReference type="Pfam" id="PF13561">
    <property type="entry name" value="adh_short_C2"/>
    <property type="match status" value="1"/>
</dbReference>
<comment type="similarity">
    <text evidence="1">Belongs to the short-chain dehydrogenases/reductases (SDR) family.</text>
</comment>
<evidence type="ECO:0000256" key="1">
    <source>
        <dbReference type="ARBA" id="ARBA00006484"/>
    </source>
</evidence>
<keyword evidence="5" id="KW-1185">Reference proteome</keyword>
<proteinExistence type="inferred from homology"/>
<dbReference type="Gene3D" id="3.40.50.720">
    <property type="entry name" value="NAD(P)-binding Rossmann-like Domain"/>
    <property type="match status" value="1"/>
</dbReference>
<evidence type="ECO:0000313" key="4">
    <source>
        <dbReference type="EMBL" id="KAF2083342.1"/>
    </source>
</evidence>
<gene>
    <name evidence="4" type="ORF">K490DRAFT_60578</name>
</gene>
<organism evidence="4 5">
    <name type="scientific">Saccharata proteae CBS 121410</name>
    <dbReference type="NCBI Taxonomy" id="1314787"/>
    <lineage>
        <taxon>Eukaryota</taxon>
        <taxon>Fungi</taxon>
        <taxon>Dikarya</taxon>
        <taxon>Ascomycota</taxon>
        <taxon>Pezizomycotina</taxon>
        <taxon>Dothideomycetes</taxon>
        <taxon>Dothideomycetes incertae sedis</taxon>
        <taxon>Botryosphaeriales</taxon>
        <taxon>Saccharataceae</taxon>
        <taxon>Saccharata</taxon>
    </lineage>
</organism>
<dbReference type="InterPro" id="IPR002347">
    <property type="entry name" value="SDR_fam"/>
</dbReference>
<dbReference type="SUPFAM" id="SSF51735">
    <property type="entry name" value="NAD(P)-binding Rossmann-fold domains"/>
    <property type="match status" value="1"/>
</dbReference>
<dbReference type="EMBL" id="ML978800">
    <property type="protein sequence ID" value="KAF2083342.1"/>
    <property type="molecule type" value="Genomic_DNA"/>
</dbReference>
<dbReference type="InterPro" id="IPR052178">
    <property type="entry name" value="Sec_Metab_Biosynth_SDR"/>
</dbReference>
<evidence type="ECO:0000256" key="3">
    <source>
        <dbReference type="ARBA" id="ARBA00023002"/>
    </source>
</evidence>
<dbReference type="AlphaFoldDB" id="A0A9P4LT33"/>
<dbReference type="PANTHER" id="PTHR43618">
    <property type="entry name" value="7-ALPHA-HYDROXYSTEROID DEHYDROGENASE"/>
    <property type="match status" value="1"/>
</dbReference>
<dbReference type="PRINTS" id="PR00081">
    <property type="entry name" value="GDHRDH"/>
</dbReference>
<dbReference type="InterPro" id="IPR036291">
    <property type="entry name" value="NAD(P)-bd_dom_sf"/>
</dbReference>
<accession>A0A9P4LT33</accession>
<dbReference type="PANTHER" id="PTHR43618:SF18">
    <property type="entry name" value="SHORT CHAIN DEHYDROGENASE_REDUCTASE FAMILY (AFU_ORTHOLOGUE AFUA_5G12480)"/>
    <property type="match status" value="1"/>
</dbReference>
<dbReference type="CDD" id="cd05233">
    <property type="entry name" value="SDR_c"/>
    <property type="match status" value="1"/>
</dbReference>
<protein>
    <submittedName>
        <fullName evidence="4">NAD(P)-binding protein</fullName>
    </submittedName>
</protein>
<dbReference type="Proteomes" id="UP000799776">
    <property type="component" value="Unassembled WGS sequence"/>
</dbReference>
<dbReference type="OrthoDB" id="2898618at2759"/>
<dbReference type="GO" id="GO:0016491">
    <property type="term" value="F:oxidoreductase activity"/>
    <property type="evidence" value="ECO:0007669"/>
    <property type="project" value="UniProtKB-KW"/>
</dbReference>
<reference evidence="4" key="1">
    <citation type="journal article" date="2020" name="Stud. Mycol.">
        <title>101 Dothideomycetes genomes: a test case for predicting lifestyles and emergence of pathogens.</title>
        <authorList>
            <person name="Haridas S."/>
            <person name="Albert R."/>
            <person name="Binder M."/>
            <person name="Bloem J."/>
            <person name="Labutti K."/>
            <person name="Salamov A."/>
            <person name="Andreopoulos B."/>
            <person name="Baker S."/>
            <person name="Barry K."/>
            <person name="Bills G."/>
            <person name="Bluhm B."/>
            <person name="Cannon C."/>
            <person name="Castanera R."/>
            <person name="Culley D."/>
            <person name="Daum C."/>
            <person name="Ezra D."/>
            <person name="Gonzalez J."/>
            <person name="Henrissat B."/>
            <person name="Kuo A."/>
            <person name="Liang C."/>
            <person name="Lipzen A."/>
            <person name="Lutzoni F."/>
            <person name="Magnuson J."/>
            <person name="Mondo S."/>
            <person name="Nolan M."/>
            <person name="Ohm R."/>
            <person name="Pangilinan J."/>
            <person name="Park H.-J."/>
            <person name="Ramirez L."/>
            <person name="Alfaro M."/>
            <person name="Sun H."/>
            <person name="Tritt A."/>
            <person name="Yoshinaga Y."/>
            <person name="Zwiers L.-H."/>
            <person name="Turgeon B."/>
            <person name="Goodwin S."/>
            <person name="Spatafora J."/>
            <person name="Crous P."/>
            <person name="Grigoriev I."/>
        </authorList>
    </citation>
    <scope>NUCLEOTIDE SEQUENCE</scope>
    <source>
        <strain evidence="4">CBS 121410</strain>
    </source>
</reference>
<keyword evidence="3" id="KW-0560">Oxidoreductase</keyword>
<comment type="caution">
    <text evidence="4">The sequence shown here is derived from an EMBL/GenBank/DDBJ whole genome shotgun (WGS) entry which is preliminary data.</text>
</comment>